<keyword evidence="6" id="KW-0812">Transmembrane</keyword>
<keyword evidence="2" id="KW-0433">Leucine-rich repeat</keyword>
<dbReference type="Gene3D" id="3.80.10.10">
    <property type="entry name" value="Ribonuclease Inhibitor"/>
    <property type="match status" value="1"/>
</dbReference>
<evidence type="ECO:0000256" key="1">
    <source>
        <dbReference type="ARBA" id="ARBA00008894"/>
    </source>
</evidence>
<comment type="similarity">
    <text evidence="1">Belongs to the disease resistance NB-LRR family.</text>
</comment>
<name>A0AAF0W1K3_DAUCS</name>
<accession>A0AAF0W1K3</accession>
<protein>
    <recommendedName>
        <fullName evidence="11">NB-ARC domain-containing protein</fullName>
    </recommendedName>
</protein>
<evidence type="ECO:0000259" key="8">
    <source>
        <dbReference type="Pfam" id="PF23598"/>
    </source>
</evidence>
<dbReference type="AlphaFoldDB" id="A0AAF0W1K3"/>
<dbReference type="InterPro" id="IPR036388">
    <property type="entry name" value="WH-like_DNA-bd_sf"/>
</dbReference>
<dbReference type="SUPFAM" id="SSF52058">
    <property type="entry name" value="L domain-like"/>
    <property type="match status" value="1"/>
</dbReference>
<dbReference type="InterPro" id="IPR042197">
    <property type="entry name" value="Apaf_helical"/>
</dbReference>
<feature type="domain" description="NB-ARC" evidence="7">
    <location>
        <begin position="169"/>
        <end position="337"/>
    </location>
</feature>
<proteinExistence type="inferred from homology"/>
<keyword evidence="4" id="KW-0611">Plant defense</keyword>
<dbReference type="PANTHER" id="PTHR33463:SF198">
    <property type="entry name" value="RPP4C3"/>
    <property type="match status" value="1"/>
</dbReference>
<dbReference type="InterPro" id="IPR032675">
    <property type="entry name" value="LRR_dom_sf"/>
</dbReference>
<reference evidence="9" key="2">
    <citation type="submission" date="2022-03" db="EMBL/GenBank/DDBJ databases">
        <title>Draft title - Genomic analysis of global carrot germplasm unveils the trajectory of domestication and the origin of high carotenoid orange carrot.</title>
        <authorList>
            <person name="Iorizzo M."/>
            <person name="Ellison S."/>
            <person name="Senalik D."/>
            <person name="Macko-Podgorni A."/>
            <person name="Grzebelus D."/>
            <person name="Bostan H."/>
            <person name="Rolling W."/>
            <person name="Curaba J."/>
            <person name="Simon P."/>
        </authorList>
    </citation>
    <scope>NUCLEOTIDE SEQUENCE</scope>
    <source>
        <tissue evidence="9">Leaf</tissue>
    </source>
</reference>
<dbReference type="InterPro" id="IPR050905">
    <property type="entry name" value="Plant_NBS-LRR"/>
</dbReference>
<dbReference type="Pfam" id="PF23598">
    <property type="entry name" value="LRR_14"/>
    <property type="match status" value="1"/>
</dbReference>
<dbReference type="PANTHER" id="PTHR33463">
    <property type="entry name" value="NB-ARC DOMAIN-CONTAINING PROTEIN-RELATED"/>
    <property type="match status" value="1"/>
</dbReference>
<feature type="domain" description="Disease resistance R13L4/SHOC-2-like LRR" evidence="8">
    <location>
        <begin position="545"/>
        <end position="839"/>
    </location>
</feature>
<dbReference type="SUPFAM" id="SSF52540">
    <property type="entry name" value="P-loop containing nucleoside triphosphate hydrolases"/>
    <property type="match status" value="1"/>
</dbReference>
<feature type="transmembrane region" description="Helical" evidence="6">
    <location>
        <begin position="908"/>
        <end position="930"/>
    </location>
</feature>
<dbReference type="PRINTS" id="PR00364">
    <property type="entry name" value="DISEASERSIST"/>
</dbReference>
<dbReference type="GO" id="GO:0005524">
    <property type="term" value="F:ATP binding"/>
    <property type="evidence" value="ECO:0007669"/>
    <property type="project" value="UniProtKB-KW"/>
</dbReference>
<evidence type="ECO:0000259" key="7">
    <source>
        <dbReference type="Pfam" id="PF00931"/>
    </source>
</evidence>
<dbReference type="GO" id="GO:0043531">
    <property type="term" value="F:ADP binding"/>
    <property type="evidence" value="ECO:0007669"/>
    <property type="project" value="InterPro"/>
</dbReference>
<dbReference type="InterPro" id="IPR055414">
    <property type="entry name" value="LRR_R13L4/SHOC2-like"/>
</dbReference>
<sequence>MVGLSDIPCVGKLVDRISDAAVDAFFRGFRYMFCYKDLVKTLDSQVEKAYTEEERVSTKVAAERANGKLIKPHVDKWQKEAEEIMESAEKFAEIHKTRHSWRCIQCLPIPNPVSLFRLGRAVVQKTERLTELINSGKELLDNEIAHLAPAENLPKSNTEYQEFQSRKDVYAELWRTLITDSSPILGICGMPGVGKTRMMEQLWKEAQEKKIFNKVTRGNVGNENLDVIHLQKQIAEHLDCKFESEDNAESRASQLKQSLLNAGKTLVILDDVWREIPLDVIGIPSGDGNSPVVSKILMTSREENVCLRNNCNTLVKITPLRNDEAWEQFKNFVGTAQIDYMQDESLAKKVCDKCGGLPLLIHAISKALQFETHNSWVDALEQLQKGEFVNIPGVEPQVYACVELGISKLHGDAKSCLFLCCLFPEDADIPIRELIQLATGSQLVCGNSRVLSMIDTLRLSSLLLDCEKDDRIKLHDLIRDVGRSIAFRDSKFAFSQVTCDVRLLDDADFVTTKFLRLDLDGDNIHIPDDLVCPNLQSLWIQFNNDIQQFSSGFFGMSANLRFLYLVGTYSPSKLQFSLRPLGKLRTLILKGCNLSHINNTCVGFFPENLETLCIWKGDFPEPLDLSNLKYLRKLEIKGSKVKMKPNTISSLSRLEELHIPDGLEIWCSESSDVQKPILVEINQLTRLKSLQIKFKISEPFQVTNIFDNLKLFNIRVGGWGSCVGKTDLSYKTSIVLQGCHEESLKSLIDKAEYVNLQCSNITVSSIFESNREAFTELRNLQIEECNKMDHLARMPHNDIQHSQQTSFSKLTYLEIIECSGLRYLFCNSVAKRLTQLQKLIIRDCPVMEAIVIHDGSSNGDIIHFSNLEELELSNVPRLTGFCRENKDAMMQPSVQFQPLFHRMVCYKIYFSNLIFILFDRIALIFIIEMLEVSKNYFKKFPKNMCQVVFFFLWVNEGGTSCEFYKLNKNIQPGEKKPHPGPITNFLEHPLRN</sequence>
<evidence type="ECO:0000256" key="3">
    <source>
        <dbReference type="ARBA" id="ARBA00022737"/>
    </source>
</evidence>
<dbReference type="InterPro" id="IPR027417">
    <property type="entry name" value="P-loop_NTPase"/>
</dbReference>
<evidence type="ECO:0000256" key="4">
    <source>
        <dbReference type="ARBA" id="ARBA00022821"/>
    </source>
</evidence>
<evidence type="ECO:0000313" key="10">
    <source>
        <dbReference type="Proteomes" id="UP000077755"/>
    </source>
</evidence>
<evidence type="ECO:0008006" key="11">
    <source>
        <dbReference type="Google" id="ProtNLM"/>
    </source>
</evidence>
<keyword evidence="3" id="KW-0677">Repeat</keyword>
<evidence type="ECO:0000256" key="6">
    <source>
        <dbReference type="SAM" id="Phobius"/>
    </source>
</evidence>
<dbReference type="GO" id="GO:0006952">
    <property type="term" value="P:defense response"/>
    <property type="evidence" value="ECO:0007669"/>
    <property type="project" value="UniProtKB-KW"/>
</dbReference>
<keyword evidence="5" id="KW-0547">Nucleotide-binding</keyword>
<reference evidence="9" key="1">
    <citation type="journal article" date="2016" name="Nat. Genet.">
        <title>A high-quality carrot genome assembly provides new insights into carotenoid accumulation and asterid genome evolution.</title>
        <authorList>
            <person name="Iorizzo M."/>
            <person name="Ellison S."/>
            <person name="Senalik D."/>
            <person name="Zeng P."/>
            <person name="Satapoomin P."/>
            <person name="Huang J."/>
            <person name="Bowman M."/>
            <person name="Iovene M."/>
            <person name="Sanseverino W."/>
            <person name="Cavagnaro P."/>
            <person name="Yildiz M."/>
            <person name="Macko-Podgorni A."/>
            <person name="Moranska E."/>
            <person name="Grzebelus E."/>
            <person name="Grzebelus D."/>
            <person name="Ashrafi H."/>
            <person name="Zheng Z."/>
            <person name="Cheng S."/>
            <person name="Spooner D."/>
            <person name="Van Deynze A."/>
            <person name="Simon P."/>
        </authorList>
    </citation>
    <scope>NUCLEOTIDE SEQUENCE</scope>
    <source>
        <tissue evidence="9">Leaf</tissue>
    </source>
</reference>
<gene>
    <name evidence="9" type="ORF">DCAR_0100703</name>
</gene>
<dbReference type="EMBL" id="CP093343">
    <property type="protein sequence ID" value="WOG81552.1"/>
    <property type="molecule type" value="Genomic_DNA"/>
</dbReference>
<keyword evidence="6" id="KW-0472">Membrane</keyword>
<dbReference type="Gene3D" id="3.40.50.300">
    <property type="entry name" value="P-loop containing nucleotide triphosphate hydrolases"/>
    <property type="match status" value="1"/>
</dbReference>
<keyword evidence="6" id="KW-1133">Transmembrane helix</keyword>
<keyword evidence="5" id="KW-0067">ATP-binding</keyword>
<keyword evidence="10" id="KW-1185">Reference proteome</keyword>
<dbReference type="Proteomes" id="UP000077755">
    <property type="component" value="Chromosome 1"/>
</dbReference>
<evidence type="ECO:0000313" key="9">
    <source>
        <dbReference type="EMBL" id="WOG81552.1"/>
    </source>
</evidence>
<dbReference type="InterPro" id="IPR002182">
    <property type="entry name" value="NB-ARC"/>
</dbReference>
<dbReference type="Gene3D" id="1.10.10.10">
    <property type="entry name" value="Winged helix-like DNA-binding domain superfamily/Winged helix DNA-binding domain"/>
    <property type="match status" value="1"/>
</dbReference>
<evidence type="ECO:0000256" key="2">
    <source>
        <dbReference type="ARBA" id="ARBA00022614"/>
    </source>
</evidence>
<dbReference type="Pfam" id="PF00931">
    <property type="entry name" value="NB-ARC"/>
    <property type="match status" value="1"/>
</dbReference>
<evidence type="ECO:0000256" key="5">
    <source>
        <dbReference type="ARBA" id="ARBA00022840"/>
    </source>
</evidence>
<dbReference type="Gene3D" id="1.10.8.430">
    <property type="entry name" value="Helical domain of apoptotic protease-activating factors"/>
    <property type="match status" value="1"/>
</dbReference>
<organism evidence="9 10">
    <name type="scientific">Daucus carota subsp. sativus</name>
    <name type="common">Carrot</name>
    <dbReference type="NCBI Taxonomy" id="79200"/>
    <lineage>
        <taxon>Eukaryota</taxon>
        <taxon>Viridiplantae</taxon>
        <taxon>Streptophyta</taxon>
        <taxon>Embryophyta</taxon>
        <taxon>Tracheophyta</taxon>
        <taxon>Spermatophyta</taxon>
        <taxon>Magnoliopsida</taxon>
        <taxon>eudicotyledons</taxon>
        <taxon>Gunneridae</taxon>
        <taxon>Pentapetalae</taxon>
        <taxon>asterids</taxon>
        <taxon>campanulids</taxon>
        <taxon>Apiales</taxon>
        <taxon>Apiaceae</taxon>
        <taxon>Apioideae</taxon>
        <taxon>Scandiceae</taxon>
        <taxon>Daucinae</taxon>
        <taxon>Daucus</taxon>
        <taxon>Daucus sect. Daucus</taxon>
    </lineage>
</organism>